<dbReference type="Gene3D" id="3.30.70.790">
    <property type="entry name" value="UreE, C-terminal domain"/>
    <property type="match status" value="1"/>
</dbReference>
<protein>
    <submittedName>
        <fullName evidence="1">Putative signal transducing protein</fullName>
    </submittedName>
</protein>
<dbReference type="AlphaFoldDB" id="A0A239CY55"/>
<dbReference type="Proteomes" id="UP000198356">
    <property type="component" value="Unassembled WGS sequence"/>
</dbReference>
<dbReference type="OrthoDB" id="8480302at2"/>
<dbReference type="EMBL" id="FZOU01000001">
    <property type="protein sequence ID" value="SNS24591.1"/>
    <property type="molecule type" value="Genomic_DNA"/>
</dbReference>
<dbReference type="InterPro" id="IPR011322">
    <property type="entry name" value="N-reg_PII-like_a/b"/>
</dbReference>
<accession>A0A239CY55</accession>
<name>A0A239CY55_9BACT</name>
<dbReference type="SUPFAM" id="SSF54913">
    <property type="entry name" value="GlnB-like"/>
    <property type="match status" value="1"/>
</dbReference>
<reference evidence="1 2" key="1">
    <citation type="submission" date="2017-06" db="EMBL/GenBank/DDBJ databases">
        <authorList>
            <person name="Kim H.J."/>
            <person name="Triplett B.A."/>
        </authorList>
    </citation>
    <scope>NUCLEOTIDE SEQUENCE [LARGE SCALE GENOMIC DNA]</scope>
    <source>
        <strain evidence="1 2">DSM 18704</strain>
    </source>
</reference>
<gene>
    <name evidence="1" type="ORF">SAMN05421770_101163</name>
</gene>
<evidence type="ECO:0000313" key="1">
    <source>
        <dbReference type="EMBL" id="SNS24591.1"/>
    </source>
</evidence>
<organism evidence="1 2">
    <name type="scientific">Granulicella rosea</name>
    <dbReference type="NCBI Taxonomy" id="474952"/>
    <lineage>
        <taxon>Bacteria</taxon>
        <taxon>Pseudomonadati</taxon>
        <taxon>Acidobacteriota</taxon>
        <taxon>Terriglobia</taxon>
        <taxon>Terriglobales</taxon>
        <taxon>Acidobacteriaceae</taxon>
        <taxon>Granulicella</taxon>
    </lineage>
</organism>
<dbReference type="RefSeq" id="WP_089406495.1">
    <property type="nucleotide sequence ID" value="NZ_FZOU01000001.1"/>
</dbReference>
<keyword evidence="2" id="KW-1185">Reference proteome</keyword>
<sequence length="225" mass="24961">MNPSPEEFAATYASLSEPELLRTAHAYDSLTEPAQAALRAEFARRELEPPFIDAPDEGVDSSALVTIRRYRDHSEAIVARSLLESASIPVYLADENFVRIDWQMSNMVGGIRLQVAQWDEAAALELLDQPSPGPIDFAPGESFPKLHCPVCSSIDIAFRGEYHAVARTSFQLLWPFPILLLPLTLLLQALDRWRNPPNTWSCAQCGARWQDVSAENPPPTSNFGA</sequence>
<proteinExistence type="predicted"/>
<evidence type="ECO:0000313" key="2">
    <source>
        <dbReference type="Proteomes" id="UP000198356"/>
    </source>
</evidence>